<feature type="signal peptide" evidence="1">
    <location>
        <begin position="1"/>
        <end position="26"/>
    </location>
</feature>
<organism evidence="2 3">
    <name type="scientific">Citrifermentans bremense</name>
    <dbReference type="NCBI Taxonomy" id="60035"/>
    <lineage>
        <taxon>Bacteria</taxon>
        <taxon>Pseudomonadati</taxon>
        <taxon>Thermodesulfobacteriota</taxon>
        <taxon>Desulfuromonadia</taxon>
        <taxon>Geobacterales</taxon>
        <taxon>Geobacteraceae</taxon>
        <taxon>Citrifermentans</taxon>
    </lineage>
</organism>
<evidence type="ECO:0000313" key="3">
    <source>
        <dbReference type="Proteomes" id="UP000515472"/>
    </source>
</evidence>
<dbReference type="AlphaFoldDB" id="A0A6S6M9W2"/>
<dbReference type="Gene3D" id="3.40.50.10610">
    <property type="entry name" value="ABC-type transport auxiliary lipoprotein component"/>
    <property type="match status" value="2"/>
</dbReference>
<name>A0A6S6M9W2_9BACT</name>
<evidence type="ECO:0000313" key="2">
    <source>
        <dbReference type="EMBL" id="BCG48301.1"/>
    </source>
</evidence>
<feature type="chain" id="PRO_5027611112" evidence="1">
    <location>
        <begin position="27"/>
        <end position="375"/>
    </location>
</feature>
<sequence>MISWANFFRKVAILASAALICLPGCAAHQVAQPAGSATPPGFTFVVFPVDNLTGAYAPTREFGKAWLSKLQEFEIPLITDATREKILTEHRIRSVSGVDSVSAKAFREEAGAGAIFITSLEYYREMYPPKLAVTVRVVSTEETPRILWMDSVGMAGDDAPGLLDLGLIKDYETLQELALRHLADSFGNWLDEQRRYVSDGAVERRFSPKLMYNQSPMREAEKATVAVVPLYNASQRKRSGEIMQLHFIRQLLATGSVEPIEPGVVREKMLSSRMIMREGISARDVDILTYILGADYVLSGTVFDYYDPQGGNGTPVVDFTTLLMRKSDRKVVFKSKSSNMGTDGVYFFDRGKQNNAAVMAEEMARSVVLNMVRAR</sequence>
<reference evidence="2 3" key="1">
    <citation type="submission" date="2020-06" db="EMBL/GenBank/DDBJ databases">
        <title>Interaction of electrochemicaly active bacteria, Geobacter bremensis R4 on different carbon anode.</title>
        <authorList>
            <person name="Meng L."/>
            <person name="Yoshida N."/>
        </authorList>
    </citation>
    <scope>NUCLEOTIDE SEQUENCE [LARGE SCALE GENOMIC DNA]</scope>
    <source>
        <strain evidence="2 3">R4</strain>
    </source>
</reference>
<dbReference type="EMBL" id="AP023213">
    <property type="protein sequence ID" value="BCG48301.1"/>
    <property type="molecule type" value="Genomic_DNA"/>
</dbReference>
<proteinExistence type="predicted"/>
<dbReference type="KEGG" id="gbn:GEOBRER4_30510"/>
<keyword evidence="1" id="KW-0732">Signal</keyword>
<accession>A0A6S6M9W2</accession>
<dbReference type="RefSeq" id="WP_185243065.1">
    <property type="nucleotide sequence ID" value="NZ_AP023213.1"/>
</dbReference>
<keyword evidence="2" id="KW-0449">Lipoprotein</keyword>
<gene>
    <name evidence="2" type="ORF">GEOBRER4_n3187</name>
</gene>
<protein>
    <submittedName>
        <fullName evidence="2">Putative lipoprotein</fullName>
    </submittedName>
</protein>
<dbReference type="Proteomes" id="UP000515472">
    <property type="component" value="Chromosome"/>
</dbReference>
<keyword evidence="3" id="KW-1185">Reference proteome</keyword>
<evidence type="ECO:0000256" key="1">
    <source>
        <dbReference type="SAM" id="SignalP"/>
    </source>
</evidence>